<protein>
    <submittedName>
        <fullName evidence="3">Protein tyrosine phosphatase</fullName>
    </submittedName>
</protein>
<keyword evidence="4" id="KW-1185">Reference proteome</keyword>
<reference evidence="3 4" key="1">
    <citation type="journal article" date="2010" name="Science">
        <title>Genomic comparison of the ants Camponotus floridanus and Harpegnathos saltator.</title>
        <authorList>
            <person name="Bonasio R."/>
            <person name="Zhang G."/>
            <person name="Ye C."/>
            <person name="Mutti N.S."/>
            <person name="Fang X."/>
            <person name="Qin N."/>
            <person name="Donahue G."/>
            <person name="Yang P."/>
            <person name="Li Q."/>
            <person name="Li C."/>
            <person name="Zhang P."/>
            <person name="Huang Z."/>
            <person name="Berger S.L."/>
            <person name="Reinberg D."/>
            <person name="Wang J."/>
            <person name="Liebig J."/>
        </authorList>
    </citation>
    <scope>NUCLEOTIDE SEQUENCE [LARGE SCALE GENOMIC DNA]</scope>
    <source>
        <strain evidence="3 4">Hsal</strain>
    </source>
</reference>
<dbReference type="PANTHER" id="PTHR43428:SF1">
    <property type="entry name" value="ARSENATE REDUCTASE"/>
    <property type="match status" value="1"/>
</dbReference>
<dbReference type="Gene3D" id="3.40.50.2300">
    <property type="match status" value="1"/>
</dbReference>
<organism evidence="3 4">
    <name type="scientific">Candidatus Tokpelaia hoelldobleri</name>
    <dbReference type="NCBI Taxonomy" id="1902579"/>
    <lineage>
        <taxon>Bacteria</taxon>
        <taxon>Pseudomonadati</taxon>
        <taxon>Pseudomonadota</taxon>
        <taxon>Alphaproteobacteria</taxon>
        <taxon>Hyphomicrobiales</taxon>
        <taxon>Candidatus Tokpelaia</taxon>
    </lineage>
</organism>
<dbReference type="AlphaFoldDB" id="A0A1U9JWC0"/>
<sequence length="149" mass="16622">MTQMPFHSDRPSSVLFVCGLNAIRSPIAEALTQKFFPDIYVASAGIFKGEADSFAAAIIAEETMAQANYNPRGLEDLTDGFFDLVITLSPQVHEAVMTQMRDVSVTVEYWPVSDPSQTQGAREQILDAYRIVREDLKNRILARFARHAP</sequence>
<gene>
    <name evidence="3" type="ORF">BHV28_15020</name>
</gene>
<keyword evidence="1" id="KW-0059">Arsenical resistance</keyword>
<dbReference type="GO" id="GO:0046685">
    <property type="term" value="P:response to arsenic-containing substance"/>
    <property type="evidence" value="ECO:0007669"/>
    <property type="project" value="UniProtKB-KW"/>
</dbReference>
<dbReference type="PANTHER" id="PTHR43428">
    <property type="entry name" value="ARSENATE REDUCTASE"/>
    <property type="match status" value="1"/>
</dbReference>
<proteinExistence type="predicted"/>
<dbReference type="InterPro" id="IPR023485">
    <property type="entry name" value="Ptyr_pPase"/>
</dbReference>
<evidence type="ECO:0000313" key="4">
    <source>
        <dbReference type="Proteomes" id="UP000188912"/>
    </source>
</evidence>
<dbReference type="SMART" id="SM00226">
    <property type="entry name" value="LMWPc"/>
    <property type="match status" value="1"/>
</dbReference>
<dbReference type="STRING" id="1902579.BHV28_15020"/>
<dbReference type="Pfam" id="PF01451">
    <property type="entry name" value="LMWPc"/>
    <property type="match status" value="1"/>
</dbReference>
<evidence type="ECO:0000313" key="3">
    <source>
        <dbReference type="EMBL" id="AQS42182.1"/>
    </source>
</evidence>
<feature type="domain" description="Phosphotyrosine protein phosphatase I" evidence="2">
    <location>
        <begin position="12"/>
        <end position="146"/>
    </location>
</feature>
<evidence type="ECO:0000259" key="2">
    <source>
        <dbReference type="SMART" id="SM00226"/>
    </source>
</evidence>
<dbReference type="EMBL" id="CP017315">
    <property type="protein sequence ID" value="AQS42182.1"/>
    <property type="molecule type" value="Genomic_DNA"/>
</dbReference>
<dbReference type="KEGG" id="thd:BHV28_15020"/>
<reference evidence="3 4" key="2">
    <citation type="journal article" date="2016" name="Sci. Rep.">
        <title>The genome of Rhizobiales bacteria in predatory ants reveals urease gene functions but no genes for nitrogen fixation.</title>
        <authorList>
            <person name="Neuvonen M.M."/>
            <person name="Tamarit D."/>
            <person name="Naslund K."/>
            <person name="Liebig J."/>
            <person name="Feldhaar H."/>
            <person name="Moran N.A."/>
            <person name="Guy L."/>
            <person name="Andersson S.G."/>
        </authorList>
    </citation>
    <scope>NUCLEOTIDE SEQUENCE [LARGE SCALE GENOMIC DNA]</scope>
    <source>
        <strain evidence="3 4">Hsal</strain>
    </source>
</reference>
<name>A0A1U9JWC0_9HYPH</name>
<accession>A0A1U9JWC0</accession>
<dbReference type="SUPFAM" id="SSF52788">
    <property type="entry name" value="Phosphotyrosine protein phosphatases I"/>
    <property type="match status" value="1"/>
</dbReference>
<evidence type="ECO:0000256" key="1">
    <source>
        <dbReference type="ARBA" id="ARBA00022849"/>
    </source>
</evidence>
<dbReference type="Proteomes" id="UP000188912">
    <property type="component" value="Chromosome"/>
</dbReference>
<dbReference type="InterPro" id="IPR036196">
    <property type="entry name" value="Ptyr_pPase_sf"/>
</dbReference>